<dbReference type="AlphaFoldDB" id="A0A835C3Y7"/>
<keyword evidence="1" id="KW-1133">Transmembrane helix</keyword>
<dbReference type="Proteomes" id="UP000636709">
    <property type="component" value="Unassembled WGS sequence"/>
</dbReference>
<dbReference type="InterPro" id="IPR025315">
    <property type="entry name" value="DUF4220"/>
</dbReference>
<proteinExistence type="predicted"/>
<evidence type="ECO:0000313" key="4">
    <source>
        <dbReference type="Proteomes" id="UP000636709"/>
    </source>
</evidence>
<dbReference type="InterPro" id="IPR007658">
    <property type="entry name" value="DUF594"/>
</dbReference>
<reference evidence="3" key="1">
    <citation type="submission" date="2020-07" db="EMBL/GenBank/DDBJ databases">
        <title>Genome sequence and genetic diversity analysis of an under-domesticated orphan crop, white fonio (Digitaria exilis).</title>
        <authorList>
            <person name="Bennetzen J.L."/>
            <person name="Chen S."/>
            <person name="Ma X."/>
            <person name="Wang X."/>
            <person name="Yssel A.E.J."/>
            <person name="Chaluvadi S.R."/>
            <person name="Johnson M."/>
            <person name="Gangashetty P."/>
            <person name="Hamidou F."/>
            <person name="Sanogo M.D."/>
            <person name="Zwaenepoel A."/>
            <person name="Wallace J."/>
            <person name="Van De Peer Y."/>
            <person name="Van Deynze A."/>
        </authorList>
    </citation>
    <scope>NUCLEOTIDE SEQUENCE</scope>
    <source>
        <tissue evidence="3">Leaves</tissue>
    </source>
</reference>
<dbReference type="PANTHER" id="PTHR31325">
    <property type="entry name" value="OS01G0798800 PROTEIN-RELATED"/>
    <property type="match status" value="1"/>
</dbReference>
<keyword evidence="1" id="KW-0812">Transmembrane</keyword>
<organism evidence="3 4">
    <name type="scientific">Digitaria exilis</name>
    <dbReference type="NCBI Taxonomy" id="1010633"/>
    <lineage>
        <taxon>Eukaryota</taxon>
        <taxon>Viridiplantae</taxon>
        <taxon>Streptophyta</taxon>
        <taxon>Embryophyta</taxon>
        <taxon>Tracheophyta</taxon>
        <taxon>Spermatophyta</taxon>
        <taxon>Magnoliopsida</taxon>
        <taxon>Liliopsida</taxon>
        <taxon>Poales</taxon>
        <taxon>Poaceae</taxon>
        <taxon>PACMAD clade</taxon>
        <taxon>Panicoideae</taxon>
        <taxon>Panicodae</taxon>
        <taxon>Paniceae</taxon>
        <taxon>Anthephorinae</taxon>
        <taxon>Digitaria</taxon>
    </lineage>
</organism>
<feature type="transmembrane region" description="Helical" evidence="1">
    <location>
        <begin position="291"/>
        <end position="316"/>
    </location>
</feature>
<sequence>MERMGHSGAGASQLSSPGLAPVLAEFRRRVDSGVLRAFVWSSYMLADSTAIYVLGHMSVTSRSPEHRLMAFWAPFLLLHLGGQDNITAYAIEDNRLWLRHLQNLVVQVAAAAYVLYVSSMLDSRSLLRPATIILFLVGAAKYGERVWALWRADSTPLGNKYMSFESTNRVSFGAENVGPVHGRGWEGFHIYSSPVVGHTKGFDEWSFAAATTHIYFWTFHDEVYRIAERQLSLMHDVLYTKAELQHRWCGICIRVISSLAAIGAFVLFLVLDYHQKESYSKVDVAVTYILLAGALVLETTSFLRAIFSSWTCFLLVKWRFKQDSREVMKHQIEVTHGRRTIWRLVASVYQLIHAGNWRRRYWSGSMGQHNLIQLCARSKTSRVSKVATWMGLEDRWNTPFYSWSIPVSASIRGMVVNQVVVRQSDARSHTVMARARELYGWMGWQAENIKLDESILSWHVATEIYLRWYTERQQETATGSRWEDGHRPLEYRAEAIKDLSNYMLFLLATRDYMLSPTASRIAYVEACYALTALEYSSAEELITLLRRWGDSLNRNNGAEIDFPFTTNTTGNRRLALIHSTTLRTGAQLGAKLIEGGLQESRAADSLGLLKEVWLEMLFYAACECSGYSHAKQLSYGGELVTIASILVKYTALHIKISINSLTVD</sequence>
<accession>A0A835C3Y7</accession>
<evidence type="ECO:0000256" key="1">
    <source>
        <dbReference type="SAM" id="Phobius"/>
    </source>
</evidence>
<feature type="domain" description="DUF4220" evidence="2">
    <location>
        <begin position="40"/>
        <end position="373"/>
    </location>
</feature>
<keyword evidence="1" id="KW-0472">Membrane</keyword>
<dbReference type="Pfam" id="PF04578">
    <property type="entry name" value="DUF594"/>
    <property type="match status" value="1"/>
</dbReference>
<dbReference type="OrthoDB" id="689265at2759"/>
<feature type="transmembrane region" description="Helical" evidence="1">
    <location>
        <begin position="251"/>
        <end position="271"/>
    </location>
</feature>
<keyword evidence="4" id="KW-1185">Reference proteome</keyword>
<dbReference type="EMBL" id="JACEFO010001681">
    <property type="protein sequence ID" value="KAF8721788.1"/>
    <property type="molecule type" value="Genomic_DNA"/>
</dbReference>
<gene>
    <name evidence="3" type="ORF">HU200_022969</name>
</gene>
<comment type="caution">
    <text evidence="3">The sequence shown here is derived from an EMBL/GenBank/DDBJ whole genome shotgun (WGS) entry which is preliminary data.</text>
</comment>
<name>A0A835C3Y7_9POAL</name>
<protein>
    <recommendedName>
        <fullName evidence="2">DUF4220 domain-containing protein</fullName>
    </recommendedName>
</protein>
<dbReference type="Pfam" id="PF13968">
    <property type="entry name" value="DUF4220"/>
    <property type="match status" value="1"/>
</dbReference>
<evidence type="ECO:0000259" key="2">
    <source>
        <dbReference type="Pfam" id="PF13968"/>
    </source>
</evidence>
<evidence type="ECO:0000313" key="3">
    <source>
        <dbReference type="EMBL" id="KAF8721788.1"/>
    </source>
</evidence>